<name>A0A813G3Z8_POLGL</name>
<keyword evidence="5" id="KW-1185">Reference proteome</keyword>
<dbReference type="EMBL" id="CAJNNV010008548">
    <property type="protein sequence ID" value="CAE8596382.1"/>
    <property type="molecule type" value="Genomic_DNA"/>
</dbReference>
<gene>
    <name evidence="1" type="ORF">PGLA1383_LOCUS14847</name>
    <name evidence="2" type="ORF">PGLA1383_LOCUS36986</name>
    <name evidence="3" type="ORF">PGLA1383_LOCUS42159</name>
    <name evidence="4" type="ORF">PGLA1383_LOCUS48832</name>
</gene>
<dbReference type="AlphaFoldDB" id="A0A813G3Z8"/>
<dbReference type="Proteomes" id="UP000654075">
    <property type="component" value="Unassembled WGS sequence"/>
</dbReference>
<evidence type="ECO:0000313" key="2">
    <source>
        <dbReference type="EMBL" id="CAE8619397.1"/>
    </source>
</evidence>
<evidence type="ECO:0000313" key="1">
    <source>
        <dbReference type="EMBL" id="CAE8596382.1"/>
    </source>
</evidence>
<dbReference type="EMBL" id="CAJNNV010028584">
    <property type="protein sequence ID" value="CAE8625126.1"/>
    <property type="molecule type" value="Genomic_DNA"/>
</dbReference>
<protein>
    <submittedName>
        <fullName evidence="2">Uncharacterized protein</fullName>
    </submittedName>
</protein>
<organism evidence="2 5">
    <name type="scientific">Polarella glacialis</name>
    <name type="common">Dinoflagellate</name>
    <dbReference type="NCBI Taxonomy" id="89957"/>
    <lineage>
        <taxon>Eukaryota</taxon>
        <taxon>Sar</taxon>
        <taxon>Alveolata</taxon>
        <taxon>Dinophyceae</taxon>
        <taxon>Suessiales</taxon>
        <taxon>Suessiaceae</taxon>
        <taxon>Polarella</taxon>
    </lineage>
</organism>
<evidence type="ECO:0000313" key="4">
    <source>
        <dbReference type="EMBL" id="CAE8632911.1"/>
    </source>
</evidence>
<dbReference type="EMBL" id="CAJNNV010027024">
    <property type="protein sequence ID" value="CAE8619397.1"/>
    <property type="molecule type" value="Genomic_DNA"/>
</dbReference>
<reference evidence="2" key="1">
    <citation type="submission" date="2021-02" db="EMBL/GenBank/DDBJ databases">
        <authorList>
            <person name="Dougan E. K."/>
            <person name="Rhodes N."/>
            <person name="Thang M."/>
            <person name="Chan C."/>
        </authorList>
    </citation>
    <scope>NUCLEOTIDE SEQUENCE</scope>
</reference>
<dbReference type="OrthoDB" id="408059at2759"/>
<dbReference type="EMBL" id="CAJNNV010030558">
    <property type="protein sequence ID" value="CAE8632911.1"/>
    <property type="molecule type" value="Genomic_DNA"/>
</dbReference>
<evidence type="ECO:0000313" key="3">
    <source>
        <dbReference type="EMBL" id="CAE8625126.1"/>
    </source>
</evidence>
<evidence type="ECO:0000313" key="5">
    <source>
        <dbReference type="Proteomes" id="UP000654075"/>
    </source>
</evidence>
<proteinExistence type="predicted"/>
<accession>A0A813G3Z8</accession>
<comment type="caution">
    <text evidence="2">The sequence shown here is derived from an EMBL/GenBank/DDBJ whole genome shotgun (WGS) entry which is preliminary data.</text>
</comment>
<sequence length="193" mass="20914">MAREDADSVLIHRGLLEREKLLSATWKPQTDYSSWMDPRMTHHEGLLRPGQRVRMSFSRSHPELNGALAQVIAIGGKEEHGLITVRVAGAGSASGGPKKMRVRPELLLPGRGTGQRSVLAGLRAPAVHGPESPSWRRPASPARLMCLACHRPCPCTRALICVGAVQTSTRITFKCELGGNFLTERSAVEVPVA</sequence>